<dbReference type="EMBL" id="SPSB01000002">
    <property type="protein sequence ID" value="TFV95889.1"/>
    <property type="molecule type" value="Genomic_DNA"/>
</dbReference>
<dbReference type="Proteomes" id="UP000297647">
    <property type="component" value="Unassembled WGS sequence"/>
</dbReference>
<dbReference type="OrthoDB" id="9815002at2"/>
<dbReference type="Gene3D" id="1.10.530.10">
    <property type="match status" value="1"/>
</dbReference>
<comment type="caution">
    <text evidence="4">The sequence shown here is derived from an EMBL/GenBank/DDBJ whole genome shotgun (WGS) entry which is preliminary data.</text>
</comment>
<dbReference type="SUPFAM" id="SSF53955">
    <property type="entry name" value="Lysozyme-like"/>
    <property type="match status" value="1"/>
</dbReference>
<evidence type="ECO:0000256" key="1">
    <source>
        <dbReference type="ARBA" id="ARBA00007734"/>
    </source>
</evidence>
<gene>
    <name evidence="4" type="ORF">E4S40_06605</name>
</gene>
<dbReference type="AlphaFoldDB" id="A0A4Y9QTR6"/>
<accession>A0A4Y9QTR6</accession>
<dbReference type="InterPro" id="IPR023346">
    <property type="entry name" value="Lysozyme-like_dom_sf"/>
</dbReference>
<sequence length="312" mass="36280">MNRFHLNAIYGLIAICMAMLGYLLWKQSSPSTPTDSGFPISSQGFSPIPLDSVRIFPIPESLTFAGEPVPLDNQDILERLEREIYVNAYWQSNMILLMKRSGKYLDEITRILKEEGIPEDFKYLAIAESGLMNVTSPAGAKGFWQFMQGTAKDYGLEVNRNIDERYDWKKSTLAATKYLTEAHNKFGNWTSVAASYNMGQTGFSKRQKEQLEEDYYHLLLNDETSRYMFRILAFKVIFENPKAYGFNLREKDYYQDPPLQAIEVNQDISNLAEWAKSKGYTYKELKIYNPWLRERNLNVRRGKTYQILLPER</sequence>
<evidence type="ECO:0000313" key="4">
    <source>
        <dbReference type="EMBL" id="TFV95889.1"/>
    </source>
</evidence>
<dbReference type="PANTHER" id="PTHR37423:SF2">
    <property type="entry name" value="MEMBRANE-BOUND LYTIC MUREIN TRANSGLYCOSYLASE C"/>
    <property type="match status" value="1"/>
</dbReference>
<feature type="transmembrane region" description="Helical" evidence="2">
    <location>
        <begin position="7"/>
        <end position="25"/>
    </location>
</feature>
<dbReference type="CDD" id="cd16894">
    <property type="entry name" value="MltD-like"/>
    <property type="match status" value="1"/>
</dbReference>
<proteinExistence type="inferred from homology"/>
<keyword evidence="2" id="KW-0472">Membrane</keyword>
<reference evidence="4 5" key="1">
    <citation type="submission" date="2019-03" db="EMBL/GenBank/DDBJ databases">
        <title>Algoriphagus sp. nov, a new strain isolated from root system soil of mangrove plant Kandelia.</title>
        <authorList>
            <person name="Yin Q."/>
            <person name="Wang K."/>
            <person name="Song Z."/>
        </authorList>
    </citation>
    <scope>NUCLEOTIDE SEQUENCE [LARGE SCALE GENOMIC DNA]</scope>
    <source>
        <strain evidence="4 5">XY-J91</strain>
    </source>
</reference>
<evidence type="ECO:0000256" key="2">
    <source>
        <dbReference type="SAM" id="Phobius"/>
    </source>
</evidence>
<dbReference type="InterPro" id="IPR008258">
    <property type="entry name" value="Transglycosylase_SLT_dom_1"/>
</dbReference>
<keyword evidence="2" id="KW-0812">Transmembrane</keyword>
<evidence type="ECO:0000313" key="5">
    <source>
        <dbReference type="Proteomes" id="UP000297647"/>
    </source>
</evidence>
<feature type="domain" description="Transglycosylase SLT" evidence="3">
    <location>
        <begin position="116"/>
        <end position="215"/>
    </location>
</feature>
<dbReference type="RefSeq" id="WP_135072428.1">
    <property type="nucleotide sequence ID" value="NZ_SPSB01000002.1"/>
</dbReference>
<keyword evidence="2" id="KW-1133">Transmembrane helix</keyword>
<evidence type="ECO:0000259" key="3">
    <source>
        <dbReference type="Pfam" id="PF01464"/>
    </source>
</evidence>
<protein>
    <submittedName>
        <fullName evidence="4">Lytic transglycosylase domain-containing protein</fullName>
    </submittedName>
</protein>
<organism evidence="4 5">
    <name type="scientific">Algoriphagus kandeliae</name>
    <dbReference type="NCBI Taxonomy" id="2562278"/>
    <lineage>
        <taxon>Bacteria</taxon>
        <taxon>Pseudomonadati</taxon>
        <taxon>Bacteroidota</taxon>
        <taxon>Cytophagia</taxon>
        <taxon>Cytophagales</taxon>
        <taxon>Cyclobacteriaceae</taxon>
        <taxon>Algoriphagus</taxon>
    </lineage>
</organism>
<dbReference type="PANTHER" id="PTHR37423">
    <property type="entry name" value="SOLUBLE LYTIC MUREIN TRANSGLYCOSYLASE-RELATED"/>
    <property type="match status" value="1"/>
</dbReference>
<name>A0A4Y9QTR6_9BACT</name>
<keyword evidence="5" id="KW-1185">Reference proteome</keyword>
<comment type="similarity">
    <text evidence="1">Belongs to the transglycosylase Slt family.</text>
</comment>
<dbReference type="Pfam" id="PF01464">
    <property type="entry name" value="SLT"/>
    <property type="match status" value="1"/>
</dbReference>